<dbReference type="AlphaFoldDB" id="H3B3L1"/>
<evidence type="ECO:0000256" key="3">
    <source>
        <dbReference type="ARBA" id="ARBA00022692"/>
    </source>
</evidence>
<evidence type="ECO:0000313" key="12">
    <source>
        <dbReference type="Ensembl" id="ENSLACP00000016482.1"/>
    </source>
</evidence>
<dbReference type="GO" id="GO:0001992">
    <property type="term" value="P:regulation of systemic arterial blood pressure by vasopressin"/>
    <property type="evidence" value="ECO:0007669"/>
    <property type="project" value="TreeGrafter"/>
</dbReference>
<evidence type="ECO:0000313" key="13">
    <source>
        <dbReference type="Proteomes" id="UP000008672"/>
    </source>
</evidence>
<accession>H3B3L1</accession>
<keyword evidence="7 10" id="KW-0675">Receptor</keyword>
<dbReference type="STRING" id="7897.ENSLACP00000016482"/>
<dbReference type="InterPro" id="IPR000276">
    <property type="entry name" value="GPCR_Rhodpsn"/>
</dbReference>
<feature type="transmembrane region" description="Helical" evidence="10">
    <location>
        <begin position="315"/>
        <end position="337"/>
    </location>
</feature>
<dbReference type="GO" id="GO:0005000">
    <property type="term" value="F:vasopressin receptor activity"/>
    <property type="evidence" value="ECO:0007669"/>
    <property type="project" value="InterPro"/>
</dbReference>
<dbReference type="PROSITE" id="PS50262">
    <property type="entry name" value="G_PROTEIN_RECEP_F1_2"/>
    <property type="match status" value="1"/>
</dbReference>
<dbReference type="PRINTS" id="PR00896">
    <property type="entry name" value="VASOPRESSINR"/>
</dbReference>
<keyword evidence="8 10" id="KW-0325">Glycoprotein</keyword>
<feature type="transmembrane region" description="Helical" evidence="10">
    <location>
        <begin position="278"/>
        <end position="303"/>
    </location>
</feature>
<dbReference type="PANTHER" id="PTHR24241">
    <property type="entry name" value="NEUROPEPTIDE RECEPTOR-RELATED G-PROTEIN COUPLED RECEPTOR"/>
    <property type="match status" value="1"/>
</dbReference>
<keyword evidence="2" id="KW-1003">Cell membrane</keyword>
<dbReference type="InterPro" id="IPR001817">
    <property type="entry name" value="Vasoprsn_rcpt"/>
</dbReference>
<evidence type="ECO:0000256" key="9">
    <source>
        <dbReference type="ARBA" id="ARBA00023224"/>
    </source>
</evidence>
<sequence length="402" mass="45743">MKLYTGPEWNSTKETLKIELNATVAPPADKNYSNKTNSYGRNEELAKVEIAVLAAIFAMAVIGNSSVLLALYKTKKKASRMHFFIKHLSLVDLAVAFFQLLPQLCWDITGRFLGPDYLCKIVTHLQVLSMFISTFMLLIMTADRYIAICRPLKTLQLSKKRPYVVVLIAWAVSFILSTPQYFIFSVRKIEESEEYDCWANFVVPWGTKAYVTWITISIFIVPVIILLTCYGSICYNISRNIKCKTRKDLNDNALKKGLLSCVSNVKIMSQAKLKTVKMTFVIVLTYIVCWAPFFTIQMLAVWVKHFEWEESVNPIVTITALLASLNSCTNPWIYMFFSGHLLKDFTEGFSCCYKLQQSPKKEDSDSCSRPHSISSKLSTQTQICGTMWKESPKLNTSTPIES</sequence>
<dbReference type="HOGENOM" id="CLU_009579_15_3_1"/>
<reference evidence="12" key="3">
    <citation type="submission" date="2025-09" db="UniProtKB">
        <authorList>
            <consortium name="Ensembl"/>
        </authorList>
    </citation>
    <scope>IDENTIFICATION</scope>
</reference>
<comment type="subcellular location">
    <subcellularLocation>
        <location evidence="1 10">Cell membrane</location>
        <topology evidence="1 10">Multi-pass membrane protein</topology>
    </subcellularLocation>
</comment>
<name>H3B3L1_LATCH</name>
<dbReference type="CTD" id="571591"/>
<organism evidence="12 13">
    <name type="scientific">Latimeria chalumnae</name>
    <name type="common">Coelacanth</name>
    <dbReference type="NCBI Taxonomy" id="7897"/>
    <lineage>
        <taxon>Eukaryota</taxon>
        <taxon>Metazoa</taxon>
        <taxon>Chordata</taxon>
        <taxon>Craniata</taxon>
        <taxon>Vertebrata</taxon>
        <taxon>Euteleostomi</taxon>
        <taxon>Coelacanthiformes</taxon>
        <taxon>Coelacanthidae</taxon>
        <taxon>Latimeria</taxon>
    </lineage>
</organism>
<feature type="transmembrane region" description="Helical" evidence="10">
    <location>
        <begin position="163"/>
        <end position="184"/>
    </location>
</feature>
<feature type="transmembrane region" description="Helical" evidence="10">
    <location>
        <begin position="50"/>
        <end position="71"/>
    </location>
</feature>
<dbReference type="GO" id="GO:0005886">
    <property type="term" value="C:plasma membrane"/>
    <property type="evidence" value="ECO:0007669"/>
    <property type="project" value="UniProtKB-SubCell"/>
</dbReference>
<evidence type="ECO:0000256" key="5">
    <source>
        <dbReference type="ARBA" id="ARBA00023040"/>
    </source>
</evidence>
<dbReference type="eggNOG" id="KOG3656">
    <property type="taxonomic scope" value="Eukaryota"/>
</dbReference>
<dbReference type="Proteomes" id="UP000008672">
    <property type="component" value="Unassembled WGS sequence"/>
</dbReference>
<reference evidence="13" key="1">
    <citation type="submission" date="2011-08" db="EMBL/GenBank/DDBJ databases">
        <title>The draft genome of Latimeria chalumnae.</title>
        <authorList>
            <person name="Di Palma F."/>
            <person name="Alfoldi J."/>
            <person name="Johnson J."/>
            <person name="Berlin A."/>
            <person name="Gnerre S."/>
            <person name="Jaffe D."/>
            <person name="MacCallum I."/>
            <person name="Young S."/>
            <person name="Walker B.J."/>
            <person name="Lander E."/>
            <person name="Lindblad-Toh K."/>
        </authorList>
    </citation>
    <scope>NUCLEOTIDE SEQUENCE [LARGE SCALE GENOMIC DNA]</scope>
    <source>
        <strain evidence="13">Wild caught</strain>
    </source>
</reference>
<protein>
    <submittedName>
        <fullName evidence="12">Arginine vasopressin receptor 1A</fullName>
    </submittedName>
</protein>
<reference evidence="12" key="2">
    <citation type="submission" date="2025-08" db="UniProtKB">
        <authorList>
            <consortium name="Ensembl"/>
        </authorList>
    </citation>
    <scope>IDENTIFICATION</scope>
</reference>
<dbReference type="InterPro" id="IPR001224">
    <property type="entry name" value="Vprs_V1A_rcpt"/>
</dbReference>
<dbReference type="PRINTS" id="PR00752">
    <property type="entry name" value="VASOPRSNV1AR"/>
</dbReference>
<dbReference type="OMA" id="QYFIFSM"/>
<dbReference type="SMART" id="SM01381">
    <property type="entry name" value="7TM_GPCR_Srsx"/>
    <property type="match status" value="1"/>
</dbReference>
<dbReference type="GO" id="GO:0042277">
    <property type="term" value="F:peptide binding"/>
    <property type="evidence" value="ECO:0007669"/>
    <property type="project" value="TreeGrafter"/>
</dbReference>
<keyword evidence="9 10" id="KW-0807">Transducer</keyword>
<evidence type="ECO:0000256" key="6">
    <source>
        <dbReference type="ARBA" id="ARBA00023136"/>
    </source>
</evidence>
<feature type="transmembrane region" description="Helical" evidence="10">
    <location>
        <begin position="210"/>
        <end position="237"/>
    </location>
</feature>
<evidence type="ECO:0000256" key="8">
    <source>
        <dbReference type="ARBA" id="ARBA00023180"/>
    </source>
</evidence>
<evidence type="ECO:0000256" key="2">
    <source>
        <dbReference type="ARBA" id="ARBA00022475"/>
    </source>
</evidence>
<keyword evidence="3 10" id="KW-0812">Transmembrane</keyword>
<dbReference type="PANTHER" id="PTHR24241:SF17">
    <property type="entry name" value="VASOPRESSIN V1A RECEPTOR"/>
    <property type="match status" value="1"/>
</dbReference>
<keyword evidence="4 10" id="KW-1133">Transmembrane helix</keyword>
<dbReference type="GO" id="GO:0045907">
    <property type="term" value="P:positive regulation of vasoconstriction"/>
    <property type="evidence" value="ECO:0007669"/>
    <property type="project" value="TreeGrafter"/>
</dbReference>
<dbReference type="Ensembl" id="ENSLACT00000016596.1">
    <property type="protein sequence ID" value="ENSLACP00000016482.1"/>
    <property type="gene ID" value="ENSLACG00000014523.1"/>
</dbReference>
<evidence type="ECO:0000256" key="4">
    <source>
        <dbReference type="ARBA" id="ARBA00022989"/>
    </source>
</evidence>
<evidence type="ECO:0000256" key="7">
    <source>
        <dbReference type="ARBA" id="ARBA00023170"/>
    </source>
</evidence>
<feature type="transmembrane region" description="Helical" evidence="10">
    <location>
        <begin position="121"/>
        <end position="142"/>
    </location>
</feature>
<dbReference type="GeneID" id="102362417"/>
<feature type="domain" description="G-protein coupled receptors family 1 profile" evidence="11">
    <location>
        <begin position="63"/>
        <end position="334"/>
    </location>
</feature>
<dbReference type="SUPFAM" id="SSF81321">
    <property type="entry name" value="Family A G protein-coupled receptor-like"/>
    <property type="match status" value="1"/>
</dbReference>
<gene>
    <name evidence="12" type="primary">AVPR1A</name>
</gene>
<evidence type="ECO:0000259" key="11">
    <source>
        <dbReference type="PROSITE" id="PS50262"/>
    </source>
</evidence>
<dbReference type="Gene3D" id="1.20.1070.10">
    <property type="entry name" value="Rhodopsin 7-helix transmembrane proteins"/>
    <property type="match status" value="1"/>
</dbReference>
<feature type="transmembrane region" description="Helical" evidence="10">
    <location>
        <begin position="83"/>
        <end position="101"/>
    </location>
</feature>
<dbReference type="EMBL" id="AFYH01114242">
    <property type="status" value="NOT_ANNOTATED_CDS"/>
    <property type="molecule type" value="Genomic_DNA"/>
</dbReference>
<dbReference type="InterPro" id="IPR017452">
    <property type="entry name" value="GPCR_Rhodpsn_7TM"/>
</dbReference>
<dbReference type="CDD" id="cd15385">
    <property type="entry name" value="7tmA_V1aR"/>
    <property type="match status" value="1"/>
</dbReference>
<dbReference type="OrthoDB" id="6435638at2759"/>
<keyword evidence="6 10" id="KW-0472">Membrane</keyword>
<dbReference type="PRINTS" id="PR00237">
    <property type="entry name" value="GPCRRHODOPSN"/>
</dbReference>
<dbReference type="GO" id="GO:0032870">
    <property type="term" value="P:cellular response to hormone stimulus"/>
    <property type="evidence" value="ECO:0007669"/>
    <property type="project" value="TreeGrafter"/>
</dbReference>
<keyword evidence="5 10" id="KW-0297">G-protein coupled receptor</keyword>
<dbReference type="Pfam" id="PF00001">
    <property type="entry name" value="7tm_1"/>
    <property type="match status" value="1"/>
</dbReference>
<evidence type="ECO:0000256" key="1">
    <source>
        <dbReference type="ARBA" id="ARBA00004651"/>
    </source>
</evidence>
<proteinExistence type="inferred from homology"/>
<keyword evidence="13" id="KW-1185">Reference proteome</keyword>
<dbReference type="KEGG" id="lcm:102362417"/>
<dbReference type="InParanoid" id="H3B3L1"/>
<dbReference type="PROSITE" id="PS00237">
    <property type="entry name" value="G_PROTEIN_RECEP_F1_1"/>
    <property type="match status" value="1"/>
</dbReference>
<dbReference type="FunCoup" id="H3B3L1">
    <property type="interactions" value="770"/>
</dbReference>
<comment type="similarity">
    <text evidence="10">Belongs to the G-protein coupled receptor 1 family. Vasopressin/oxytocin receptor subfamily.</text>
</comment>
<dbReference type="GeneTree" id="ENSGT01050000244882"/>
<evidence type="ECO:0000256" key="10">
    <source>
        <dbReference type="RuleBase" id="RU046427"/>
    </source>
</evidence>